<dbReference type="Pfam" id="PF02840">
    <property type="entry name" value="Prp18"/>
    <property type="match status" value="1"/>
</dbReference>
<protein>
    <submittedName>
        <fullName evidence="3">SLU7 protein</fullName>
    </submittedName>
</protein>
<dbReference type="OrthoDB" id="10250354at2759"/>
<name>A0A812SEQ7_9DINO</name>
<keyword evidence="4" id="KW-1185">Reference proteome</keyword>
<dbReference type="Gene3D" id="1.20.940.10">
    <property type="entry name" value="Functional domain of the splicing factor Prp18"/>
    <property type="match status" value="1"/>
</dbReference>
<evidence type="ECO:0000259" key="2">
    <source>
        <dbReference type="Pfam" id="PF02840"/>
    </source>
</evidence>
<dbReference type="GO" id="GO:0008380">
    <property type="term" value="P:RNA splicing"/>
    <property type="evidence" value="ECO:0007669"/>
    <property type="project" value="InterPro"/>
</dbReference>
<accession>A0A812SEQ7</accession>
<dbReference type="SUPFAM" id="SSF47938">
    <property type="entry name" value="Functional domain of the splicing factor Prp18"/>
    <property type="match status" value="1"/>
</dbReference>
<feature type="domain" description="Prp18" evidence="2">
    <location>
        <begin position="102"/>
        <end position="194"/>
    </location>
</feature>
<dbReference type="InterPro" id="IPR004098">
    <property type="entry name" value="Prp18"/>
</dbReference>
<gene>
    <name evidence="3" type="primary">SLU7</name>
    <name evidence="3" type="ORF">SNAT2548_LOCUS26596</name>
</gene>
<dbReference type="GO" id="GO:0005681">
    <property type="term" value="C:spliceosomal complex"/>
    <property type="evidence" value="ECO:0007669"/>
    <property type="project" value="InterPro"/>
</dbReference>
<proteinExistence type="predicted"/>
<evidence type="ECO:0000256" key="1">
    <source>
        <dbReference type="SAM" id="MobiDB-lite"/>
    </source>
</evidence>
<comment type="caution">
    <text evidence="3">The sequence shown here is derived from an EMBL/GenBank/DDBJ whole genome shotgun (WGS) entry which is preliminary data.</text>
</comment>
<sequence>MDAGYELQRSLATSRYAEDAIPLGHASVWGSWFCTKTQSWGFACCRATDKEAKPCKPEAALAMSEPEEPQPSPRREPKASSEPEWLPRSSFETSVGFLTHSLEHFLSCWRRGLQEPASASRLQGLGSGSSNLTSEKSVAEAARAVEELCRKLGAQRLSVDLLRKLEEMVVSIGDREYANANKIYMDLVIGTKKWLNDMPYMAGVATYKRWVVQCESEYDDKSGRDKVWDCSADWTCTVLKGKGVEEFAKGVFTIEELRMTPHRPISWVVPRNKGGHHGDHSTTPMNMLPFLMATTSSAEKFNGVRDKVGCADISDDTRLHSQEAEGTITLNFEPFLPNEDEFLEPEFEILQGAWYRRDDNLQVGECIGRRLIWHVHWRMPETQTELEIMAADGTTQGTTTIKITLGDAITFGEVNGGPQPAIFWQDGDVWLKK</sequence>
<feature type="region of interest" description="Disordered" evidence="1">
    <location>
        <begin position="60"/>
        <end position="86"/>
    </location>
</feature>
<dbReference type="EMBL" id="CAJNDS010002435">
    <property type="protein sequence ID" value="CAE7473364.1"/>
    <property type="molecule type" value="Genomic_DNA"/>
</dbReference>
<organism evidence="3 4">
    <name type="scientific">Symbiodinium natans</name>
    <dbReference type="NCBI Taxonomy" id="878477"/>
    <lineage>
        <taxon>Eukaryota</taxon>
        <taxon>Sar</taxon>
        <taxon>Alveolata</taxon>
        <taxon>Dinophyceae</taxon>
        <taxon>Suessiales</taxon>
        <taxon>Symbiodiniaceae</taxon>
        <taxon>Symbiodinium</taxon>
    </lineage>
</organism>
<dbReference type="Proteomes" id="UP000604046">
    <property type="component" value="Unassembled WGS sequence"/>
</dbReference>
<evidence type="ECO:0000313" key="3">
    <source>
        <dbReference type="EMBL" id="CAE7473364.1"/>
    </source>
</evidence>
<evidence type="ECO:0000313" key="4">
    <source>
        <dbReference type="Proteomes" id="UP000604046"/>
    </source>
</evidence>
<reference evidence="3" key="1">
    <citation type="submission" date="2021-02" db="EMBL/GenBank/DDBJ databases">
        <authorList>
            <person name="Dougan E. K."/>
            <person name="Rhodes N."/>
            <person name="Thang M."/>
            <person name="Chan C."/>
        </authorList>
    </citation>
    <scope>NUCLEOTIDE SEQUENCE</scope>
</reference>
<dbReference type="AlphaFoldDB" id="A0A812SEQ7"/>